<reference evidence="2 3" key="1">
    <citation type="journal article" date="2023" name="G3 (Bethesda)">
        <title>A chromosome-level genome assembly of Zasmidium syzygii isolated from banana leaves.</title>
        <authorList>
            <person name="van Westerhoven A.C."/>
            <person name="Mehrabi R."/>
            <person name="Talebi R."/>
            <person name="Steentjes M.B.F."/>
            <person name="Corcolon B."/>
            <person name="Chong P.A."/>
            <person name="Kema G.H.J."/>
            <person name="Seidl M.F."/>
        </authorList>
    </citation>
    <scope>NUCLEOTIDE SEQUENCE [LARGE SCALE GENOMIC DNA]</scope>
    <source>
        <strain evidence="2 3">P124</strain>
    </source>
</reference>
<dbReference type="Gene3D" id="3.30.160.20">
    <property type="match status" value="1"/>
</dbReference>
<organism evidence="2 3">
    <name type="scientific">Zasmidium cellare</name>
    <name type="common">Wine cellar mold</name>
    <name type="synonym">Racodium cellare</name>
    <dbReference type="NCBI Taxonomy" id="395010"/>
    <lineage>
        <taxon>Eukaryota</taxon>
        <taxon>Fungi</taxon>
        <taxon>Dikarya</taxon>
        <taxon>Ascomycota</taxon>
        <taxon>Pezizomycotina</taxon>
        <taxon>Dothideomycetes</taxon>
        <taxon>Dothideomycetidae</taxon>
        <taxon>Mycosphaerellales</taxon>
        <taxon>Mycosphaerellaceae</taxon>
        <taxon>Zasmidium</taxon>
    </lineage>
</organism>
<dbReference type="Proteomes" id="UP001305779">
    <property type="component" value="Unassembled WGS sequence"/>
</dbReference>
<comment type="caution">
    <text evidence="2">The sequence shown here is derived from an EMBL/GenBank/DDBJ whole genome shotgun (WGS) entry which is preliminary data.</text>
</comment>
<evidence type="ECO:0008006" key="4">
    <source>
        <dbReference type="Google" id="ProtNLM"/>
    </source>
</evidence>
<name>A0ABR0ECX3_ZASCE</name>
<gene>
    <name evidence="2" type="ORF">PRZ48_009628</name>
</gene>
<evidence type="ECO:0000313" key="2">
    <source>
        <dbReference type="EMBL" id="KAK4499116.1"/>
    </source>
</evidence>
<evidence type="ECO:0000256" key="1">
    <source>
        <dbReference type="SAM" id="MobiDB-lite"/>
    </source>
</evidence>
<protein>
    <recommendedName>
        <fullName evidence="4">DRBM domain-containing protein</fullName>
    </recommendedName>
</protein>
<dbReference type="CDD" id="cd00048">
    <property type="entry name" value="DSRM_SF"/>
    <property type="match status" value="1"/>
</dbReference>
<feature type="region of interest" description="Disordered" evidence="1">
    <location>
        <begin position="1"/>
        <end position="24"/>
    </location>
</feature>
<dbReference type="EMBL" id="JAXOVC010000007">
    <property type="protein sequence ID" value="KAK4499116.1"/>
    <property type="molecule type" value="Genomic_DNA"/>
</dbReference>
<accession>A0ABR0ECX3</accession>
<proteinExistence type="predicted"/>
<evidence type="ECO:0000313" key="3">
    <source>
        <dbReference type="Proteomes" id="UP001305779"/>
    </source>
</evidence>
<dbReference type="PANTHER" id="PTHR42030:SF1">
    <property type="entry name" value="DRBM DOMAIN-CONTAINING PROTEIN"/>
    <property type="match status" value="1"/>
</dbReference>
<keyword evidence="3" id="KW-1185">Reference proteome</keyword>
<sequence>MSSTGSGPSPPNAHGGAPSPNQSKLIDFCRAHGYRAPNFQVVSDRRGGRTAWSCMVTIQGTQIPARFWYDGQYVNNAKEDAAEKALQMLGVVPSPPGPQVRQPQPGHGQMYGVSSQ</sequence>
<feature type="region of interest" description="Disordered" evidence="1">
    <location>
        <begin position="94"/>
        <end position="116"/>
    </location>
</feature>
<dbReference type="SUPFAM" id="SSF54768">
    <property type="entry name" value="dsRNA-binding domain-like"/>
    <property type="match status" value="1"/>
</dbReference>
<dbReference type="PANTHER" id="PTHR42030">
    <property type="entry name" value="DRBM DOMAIN-CONTAINING PROTEIN"/>
    <property type="match status" value="1"/>
</dbReference>
<feature type="compositionally biased region" description="Low complexity" evidence="1">
    <location>
        <begin position="99"/>
        <end position="108"/>
    </location>
</feature>